<keyword evidence="9" id="KW-1133">Transmembrane helix</keyword>
<dbReference type="AlphaFoldDB" id="C4JTU1"/>
<comment type="subcellular location">
    <subcellularLocation>
        <location evidence="1">Vacuole membrane</location>
        <topology evidence="1">Single-pass type II membrane protein</topology>
    </subcellularLocation>
</comment>
<dbReference type="GeneID" id="8443625"/>
<evidence type="ECO:0000256" key="14">
    <source>
        <dbReference type="SAM" id="SignalP"/>
    </source>
</evidence>
<evidence type="ECO:0000256" key="9">
    <source>
        <dbReference type="ARBA" id="ARBA00022989"/>
    </source>
</evidence>
<reference evidence="17" key="1">
    <citation type="journal article" date="2009" name="Genome Res.">
        <title>Comparative genomic analyses of the human fungal pathogens Coccidioides and their relatives.</title>
        <authorList>
            <person name="Sharpton T.J."/>
            <person name="Stajich J.E."/>
            <person name="Rounsley S.D."/>
            <person name="Gardner M.J."/>
            <person name="Wortman J.R."/>
            <person name="Jordar V.S."/>
            <person name="Maiti R."/>
            <person name="Kodira C.D."/>
            <person name="Neafsey D.E."/>
            <person name="Zeng Q."/>
            <person name="Hung C.-Y."/>
            <person name="McMahan C."/>
            <person name="Muszewska A."/>
            <person name="Grynberg M."/>
            <person name="Mandel M.A."/>
            <person name="Kellner E.M."/>
            <person name="Barker B.M."/>
            <person name="Galgiani J.N."/>
            <person name="Orbach M.J."/>
            <person name="Kirkland T.N."/>
            <person name="Cole G.T."/>
            <person name="Henn M.R."/>
            <person name="Birren B.W."/>
            <person name="Taylor J.W."/>
        </authorList>
    </citation>
    <scope>NUCLEOTIDE SEQUENCE [LARGE SCALE GENOMIC DNA]</scope>
    <source>
        <strain evidence="17">UAMH 1704</strain>
    </source>
</reference>
<dbReference type="STRING" id="336963.C4JTU1"/>
<dbReference type="GO" id="GO:0000324">
    <property type="term" value="C:fungal-type vacuole"/>
    <property type="evidence" value="ECO:0007669"/>
    <property type="project" value="TreeGrafter"/>
</dbReference>
<organism evidence="16 17">
    <name type="scientific">Uncinocarpus reesii (strain UAMH 1704)</name>
    <dbReference type="NCBI Taxonomy" id="336963"/>
    <lineage>
        <taxon>Eukaryota</taxon>
        <taxon>Fungi</taxon>
        <taxon>Dikarya</taxon>
        <taxon>Ascomycota</taxon>
        <taxon>Pezizomycotina</taxon>
        <taxon>Eurotiomycetes</taxon>
        <taxon>Eurotiomycetidae</taxon>
        <taxon>Onygenales</taxon>
        <taxon>Onygenaceae</taxon>
        <taxon>Uncinocarpus</taxon>
    </lineage>
</organism>
<protein>
    <recommendedName>
        <fullName evidence="4 12">Endopolyphosphatase</fullName>
        <ecNumber evidence="3 12">3.6.1.10</ecNumber>
    </recommendedName>
</protein>
<dbReference type="FunCoup" id="C4JTU1">
    <property type="interactions" value="179"/>
</dbReference>
<evidence type="ECO:0000256" key="5">
    <source>
        <dbReference type="ARBA" id="ARBA00022554"/>
    </source>
</evidence>
<feature type="compositionally biased region" description="Pro residues" evidence="13">
    <location>
        <begin position="503"/>
        <end position="514"/>
    </location>
</feature>
<keyword evidence="11" id="KW-0325">Glycoprotein</keyword>
<name>C4JTU1_UNCRE</name>
<comment type="catalytic activity">
    <reaction evidence="12">
        <text>[phosphate](n+1) + n H2O = (n+1) phosphate + n H(+)</text>
        <dbReference type="Rhea" id="RHEA:22452"/>
        <dbReference type="Rhea" id="RHEA-COMP:14280"/>
        <dbReference type="ChEBI" id="CHEBI:15377"/>
        <dbReference type="ChEBI" id="CHEBI:15378"/>
        <dbReference type="ChEBI" id="CHEBI:16838"/>
        <dbReference type="ChEBI" id="CHEBI:43474"/>
        <dbReference type="EC" id="3.6.1.10"/>
    </reaction>
</comment>
<dbReference type="RefSeq" id="XP_002585191.1">
    <property type="nucleotide sequence ID" value="XM_002585145.1"/>
</dbReference>
<dbReference type="EC" id="3.6.1.10" evidence="3 12"/>
<evidence type="ECO:0000256" key="6">
    <source>
        <dbReference type="ARBA" id="ARBA00022692"/>
    </source>
</evidence>
<dbReference type="InParanoid" id="C4JTU1"/>
<evidence type="ECO:0000256" key="11">
    <source>
        <dbReference type="ARBA" id="ARBA00023180"/>
    </source>
</evidence>
<dbReference type="HOGENOM" id="CLU_013424_1_1_1"/>
<evidence type="ECO:0000256" key="13">
    <source>
        <dbReference type="SAM" id="MobiDB-lite"/>
    </source>
</evidence>
<dbReference type="InterPro" id="IPR004843">
    <property type="entry name" value="Calcineurin-like_PHP"/>
</dbReference>
<accession>C4JTU1</accession>
<dbReference type="GO" id="GO:0008081">
    <property type="term" value="F:phosphoric diester hydrolase activity"/>
    <property type="evidence" value="ECO:0007669"/>
    <property type="project" value="TreeGrafter"/>
</dbReference>
<comment type="similarity">
    <text evidence="2">Belongs to the endopolyphosphatase PPN1 family.</text>
</comment>
<dbReference type="FunFam" id="3.60.21.10:FF:000082">
    <property type="entry name" value="Endopolyphosphatase"/>
    <property type="match status" value="1"/>
</dbReference>
<dbReference type="InterPro" id="IPR029052">
    <property type="entry name" value="Metallo-depent_PP-like"/>
</dbReference>
<gene>
    <name evidence="16" type="ORF">UREG_05880</name>
</gene>
<evidence type="ECO:0000256" key="2">
    <source>
        <dbReference type="ARBA" id="ARBA00010399"/>
    </source>
</evidence>
<evidence type="ECO:0000256" key="8">
    <source>
        <dbReference type="ARBA" id="ARBA00022968"/>
    </source>
</evidence>
<sequence>MAQWVWILPLLAICPHGIAGQAQQRFQLEADIRGENVVGTEADNPRLHGRFLHITDIHPDPHYKPFSNSDSKHECHRGKGHAGYLGSAGSDCDAPFALVNATFRWIEENLSNSIDFVVWTGDSARHDNDENIPRTEKEIISLNQAMVENFQEVFSEKKKSDKHLRIPIVPTIGNNDMMPHNIFRAGPNRWTRIYASMWNRLIPEEQRHSFIQGGWFYVEVVPNRLAVISLNTMYFFDSNNAVDGCNHKSEPGYEHMEWLRIQLQFMRDRNMKAILIGHVPPARTASKRNWTESCWQKYTLWLKQYRDIIVGSVFGHMNIDHFMLHDFQNLKIGDQGAITLEGGDSHTSDELTTQSRTTYLRSLRDLWAKLPSPPSKKANPHLAGWIEQTSKLTVNKSKKKYHRQIGGRWAERYALSLVSPSVVPNYFPTLRIIEYNTSGLSGLDLWSHHDADDGDVFEAQASLNSTPNITLESELEQSKKKGRTKKKKKHRKKKKKPPKFTVPTPPSSTAPPGPAYSNQPFTWLGYSQYFANITRTNAQLGKKPVAAITPSWREYQLQKAEDPTNTFGGDPFKFEVEYDTRTDKAFGLKDMTVKSYLKLARKIADSPELTQSCISHGSSCGNLVAGKTAESENENLPFFLPEESKGVVSISRKNVWKWFLRRAFVGYFSDKELHDLIDGV</sequence>
<dbReference type="GO" id="GO:0006798">
    <property type="term" value="P:polyphosphate catabolic process"/>
    <property type="evidence" value="ECO:0007669"/>
    <property type="project" value="TreeGrafter"/>
</dbReference>
<evidence type="ECO:0000259" key="15">
    <source>
        <dbReference type="Pfam" id="PF00149"/>
    </source>
</evidence>
<dbReference type="Proteomes" id="UP000002058">
    <property type="component" value="Unassembled WGS sequence"/>
</dbReference>
<dbReference type="GO" id="GO:0004309">
    <property type="term" value="F:exopolyphosphatase activity"/>
    <property type="evidence" value="ECO:0007669"/>
    <property type="project" value="TreeGrafter"/>
</dbReference>
<feature type="chain" id="PRO_5002939486" description="Endopolyphosphatase" evidence="14">
    <location>
        <begin position="21"/>
        <end position="680"/>
    </location>
</feature>
<feature type="region of interest" description="Disordered" evidence="13">
    <location>
        <begin position="468"/>
        <end position="516"/>
    </location>
</feature>
<keyword evidence="10 12" id="KW-0472">Membrane</keyword>
<feature type="domain" description="Calcineurin-like phosphoesterase" evidence="15">
    <location>
        <begin position="50"/>
        <end position="316"/>
    </location>
</feature>
<keyword evidence="7 12" id="KW-0378">Hydrolase</keyword>
<evidence type="ECO:0000256" key="1">
    <source>
        <dbReference type="ARBA" id="ARBA00004576"/>
    </source>
</evidence>
<evidence type="ECO:0000313" key="16">
    <source>
        <dbReference type="EMBL" id="EEP81038.1"/>
    </source>
</evidence>
<dbReference type="EMBL" id="CH476617">
    <property type="protein sequence ID" value="EEP81038.1"/>
    <property type="molecule type" value="Genomic_DNA"/>
</dbReference>
<evidence type="ECO:0000256" key="7">
    <source>
        <dbReference type="ARBA" id="ARBA00022801"/>
    </source>
</evidence>
<dbReference type="OrthoDB" id="348678at2759"/>
<keyword evidence="14" id="KW-0732">Signal</keyword>
<evidence type="ECO:0000256" key="12">
    <source>
        <dbReference type="PIRNR" id="PIRNR027093"/>
    </source>
</evidence>
<dbReference type="PIRSF" id="PIRSF027093">
    <property type="entry name" value="EndopolyPtase_N1"/>
    <property type="match status" value="1"/>
</dbReference>
<dbReference type="KEGG" id="ure:UREG_05880"/>
<keyword evidence="8" id="KW-0735">Signal-anchor</keyword>
<dbReference type="GO" id="GO:0005774">
    <property type="term" value="C:vacuolar membrane"/>
    <property type="evidence" value="ECO:0007669"/>
    <property type="project" value="UniProtKB-SubCell"/>
</dbReference>
<evidence type="ECO:0000256" key="4">
    <source>
        <dbReference type="ARBA" id="ARBA00014458"/>
    </source>
</evidence>
<evidence type="ECO:0000256" key="3">
    <source>
        <dbReference type="ARBA" id="ARBA00012459"/>
    </source>
</evidence>
<dbReference type="eggNOG" id="KOG3770">
    <property type="taxonomic scope" value="Eukaryota"/>
</dbReference>
<dbReference type="InterPro" id="IPR012358">
    <property type="entry name" value="EndopolyPtase_N1"/>
</dbReference>
<dbReference type="GO" id="GO:0000298">
    <property type="term" value="F:endopolyphosphatase activity"/>
    <property type="evidence" value="ECO:0007669"/>
    <property type="project" value="UniProtKB-EC"/>
</dbReference>
<feature type="compositionally biased region" description="Basic residues" evidence="13">
    <location>
        <begin position="480"/>
        <end position="498"/>
    </location>
</feature>
<proteinExistence type="inferred from homology"/>
<keyword evidence="17" id="KW-1185">Reference proteome</keyword>
<comment type="function">
    <text evidence="12">Catalyzes the hydrolysis of inorganic polyphosphate (polyP) chains of many hundreds of phosphate residues into shorter lengths.</text>
</comment>
<evidence type="ECO:0000313" key="17">
    <source>
        <dbReference type="Proteomes" id="UP000002058"/>
    </source>
</evidence>
<evidence type="ECO:0000256" key="10">
    <source>
        <dbReference type="ARBA" id="ARBA00023136"/>
    </source>
</evidence>
<dbReference type="OMA" id="WAERYSV"/>
<dbReference type="Gene3D" id="3.60.21.10">
    <property type="match status" value="1"/>
</dbReference>
<feature type="signal peptide" evidence="14">
    <location>
        <begin position="1"/>
        <end position="20"/>
    </location>
</feature>
<dbReference type="Pfam" id="PF00149">
    <property type="entry name" value="Metallophos"/>
    <property type="match status" value="1"/>
</dbReference>
<keyword evidence="5 12" id="KW-0926">Vacuole</keyword>
<keyword evidence="6" id="KW-0812">Transmembrane</keyword>
<dbReference type="VEuPathDB" id="FungiDB:UREG_05880"/>
<dbReference type="PANTHER" id="PTHR10340:SF55">
    <property type="entry name" value="ENDOPOLYPHOSPHATASE"/>
    <property type="match status" value="1"/>
</dbReference>
<dbReference type="SUPFAM" id="SSF56300">
    <property type="entry name" value="Metallo-dependent phosphatases"/>
    <property type="match status" value="1"/>
</dbReference>
<dbReference type="CDD" id="cd00842">
    <property type="entry name" value="MPP_ASMase"/>
    <property type="match status" value="1"/>
</dbReference>
<dbReference type="InterPro" id="IPR041805">
    <property type="entry name" value="ASMase/PPN1_MPP"/>
</dbReference>
<dbReference type="PANTHER" id="PTHR10340">
    <property type="entry name" value="SPHINGOMYELIN PHOSPHODIESTERASE"/>
    <property type="match status" value="1"/>
</dbReference>